<keyword evidence="3" id="KW-0808">Transferase</keyword>
<dbReference type="PANTHER" id="PTHR43428:SF1">
    <property type="entry name" value="ARSENATE REDUCTASE"/>
    <property type="match status" value="1"/>
</dbReference>
<dbReference type="GO" id="GO:0102100">
    <property type="term" value="F:mycothiol-arsenate ligase activity"/>
    <property type="evidence" value="ECO:0007669"/>
    <property type="project" value="UniProtKB-EC"/>
</dbReference>
<dbReference type="InterPro" id="IPR023485">
    <property type="entry name" value="Ptyr_pPase"/>
</dbReference>
<evidence type="ECO:0000313" key="4">
    <source>
        <dbReference type="Proteomes" id="UP000592181"/>
    </source>
</evidence>
<gene>
    <name evidence="3" type="ORF">BJY28_001946</name>
</gene>
<dbReference type="Pfam" id="PF01451">
    <property type="entry name" value="LMWPc"/>
    <property type="match status" value="1"/>
</dbReference>
<dbReference type="GO" id="GO:0046685">
    <property type="term" value="P:response to arsenic-containing substance"/>
    <property type="evidence" value="ECO:0007669"/>
    <property type="project" value="UniProtKB-KW"/>
</dbReference>
<reference evidence="3 4" key="1">
    <citation type="submission" date="2020-07" db="EMBL/GenBank/DDBJ databases">
        <title>Sequencing the genomes of 1000 actinobacteria strains.</title>
        <authorList>
            <person name="Klenk H.-P."/>
        </authorList>
    </citation>
    <scope>NUCLEOTIDE SEQUENCE [LARGE SCALE GENOMIC DNA]</scope>
    <source>
        <strain evidence="3 4">DSM 24723</strain>
    </source>
</reference>
<evidence type="ECO:0000256" key="1">
    <source>
        <dbReference type="ARBA" id="ARBA00022849"/>
    </source>
</evidence>
<feature type="domain" description="Phosphotyrosine protein phosphatase I" evidence="2">
    <location>
        <begin position="2"/>
        <end position="127"/>
    </location>
</feature>
<evidence type="ECO:0000313" key="3">
    <source>
        <dbReference type="EMBL" id="NYG37477.1"/>
    </source>
</evidence>
<name>A0A852X4V2_9MICO</name>
<sequence>MLFVCVKNGGKSQMAAALMRQRHGHTIDVHSAGTRPGTALNAGSVTSLEEVGASVAGEHPKPIDPAMLDTVDRVVILGEDAQIEQPGTSTTDRWITDEPSARGIEGHARMNLIRDDITTRVDALAAALRHEV</sequence>
<proteinExistence type="predicted"/>
<dbReference type="AlphaFoldDB" id="A0A852X4V2"/>
<organism evidence="3 4">
    <name type="scientific">Janibacter alkaliphilus</name>
    <dbReference type="NCBI Taxonomy" id="1069963"/>
    <lineage>
        <taxon>Bacteria</taxon>
        <taxon>Bacillati</taxon>
        <taxon>Actinomycetota</taxon>
        <taxon>Actinomycetes</taxon>
        <taxon>Micrococcales</taxon>
        <taxon>Intrasporangiaceae</taxon>
        <taxon>Janibacter</taxon>
    </lineage>
</organism>
<dbReference type="EMBL" id="JACBZX010000001">
    <property type="protein sequence ID" value="NYG37477.1"/>
    <property type="molecule type" value="Genomic_DNA"/>
</dbReference>
<dbReference type="InterPro" id="IPR036196">
    <property type="entry name" value="Ptyr_pPase_sf"/>
</dbReference>
<dbReference type="Gene3D" id="3.40.50.2300">
    <property type="match status" value="1"/>
</dbReference>
<dbReference type="SMART" id="SM00226">
    <property type="entry name" value="LMWPc"/>
    <property type="match status" value="1"/>
</dbReference>
<protein>
    <submittedName>
        <fullName evidence="3">Arsenate-mycothiol transferase</fullName>
        <ecNumber evidence="3">2.8.4.2</ecNumber>
    </submittedName>
</protein>
<evidence type="ECO:0000259" key="2">
    <source>
        <dbReference type="SMART" id="SM00226"/>
    </source>
</evidence>
<dbReference type="Proteomes" id="UP000592181">
    <property type="component" value="Unassembled WGS sequence"/>
</dbReference>
<keyword evidence="1" id="KW-0059">Arsenical resistance</keyword>
<accession>A0A852X4V2</accession>
<keyword evidence="4" id="KW-1185">Reference proteome</keyword>
<dbReference type="RefSeq" id="WP_343037044.1">
    <property type="nucleotide sequence ID" value="NZ_JACBZX010000001.1"/>
</dbReference>
<dbReference type="SUPFAM" id="SSF52788">
    <property type="entry name" value="Phosphotyrosine protein phosphatases I"/>
    <property type="match status" value="1"/>
</dbReference>
<dbReference type="PANTHER" id="PTHR43428">
    <property type="entry name" value="ARSENATE REDUCTASE"/>
    <property type="match status" value="1"/>
</dbReference>
<comment type="caution">
    <text evidence="3">The sequence shown here is derived from an EMBL/GenBank/DDBJ whole genome shotgun (WGS) entry which is preliminary data.</text>
</comment>
<dbReference type="EC" id="2.8.4.2" evidence="3"/>